<comment type="function">
    <text evidence="8">Catalyzes the methylthiolation of an aspartic acid residue of ribosomal protein uS12.</text>
</comment>
<feature type="binding site" evidence="8">
    <location>
        <position position="138"/>
    </location>
    <ligand>
        <name>[4Fe-4S] cluster</name>
        <dbReference type="ChEBI" id="CHEBI:49883"/>
        <label>2</label>
        <note>4Fe-4S-S-AdoMet</note>
    </ligand>
</feature>
<dbReference type="AlphaFoldDB" id="A0A2J0LJC0"/>
<dbReference type="InterPro" id="IPR012340">
    <property type="entry name" value="NA-bd_OB-fold"/>
</dbReference>
<dbReference type="EC" id="2.8.4.4" evidence="8"/>
<evidence type="ECO:0000256" key="6">
    <source>
        <dbReference type="ARBA" id="ARBA00023004"/>
    </source>
</evidence>
<dbReference type="Pfam" id="PF04055">
    <property type="entry name" value="Radical_SAM"/>
    <property type="match status" value="1"/>
</dbReference>
<dbReference type="SFLD" id="SFLDS00029">
    <property type="entry name" value="Radical_SAM"/>
    <property type="match status" value="1"/>
</dbReference>
<dbReference type="GO" id="GO:0006400">
    <property type="term" value="P:tRNA modification"/>
    <property type="evidence" value="ECO:0007669"/>
    <property type="project" value="InterPro"/>
</dbReference>
<evidence type="ECO:0000256" key="7">
    <source>
        <dbReference type="ARBA" id="ARBA00023014"/>
    </source>
</evidence>
<dbReference type="PROSITE" id="PS51918">
    <property type="entry name" value="RADICAL_SAM"/>
    <property type="match status" value="1"/>
</dbReference>
<dbReference type="InterPro" id="IPR023404">
    <property type="entry name" value="rSAM_horseshoe"/>
</dbReference>
<comment type="catalytic activity">
    <reaction evidence="8">
        <text>L-aspartate(89)-[ribosomal protein uS12]-hydrogen + (sulfur carrier)-SH + AH2 + 2 S-adenosyl-L-methionine = 3-methylsulfanyl-L-aspartate(89)-[ribosomal protein uS12]-hydrogen + (sulfur carrier)-H + 5'-deoxyadenosine + L-methionine + A + S-adenosyl-L-homocysteine + 2 H(+)</text>
        <dbReference type="Rhea" id="RHEA:37087"/>
        <dbReference type="Rhea" id="RHEA-COMP:10460"/>
        <dbReference type="Rhea" id="RHEA-COMP:10461"/>
        <dbReference type="Rhea" id="RHEA-COMP:14737"/>
        <dbReference type="Rhea" id="RHEA-COMP:14739"/>
        <dbReference type="ChEBI" id="CHEBI:13193"/>
        <dbReference type="ChEBI" id="CHEBI:15378"/>
        <dbReference type="ChEBI" id="CHEBI:17319"/>
        <dbReference type="ChEBI" id="CHEBI:17499"/>
        <dbReference type="ChEBI" id="CHEBI:29917"/>
        <dbReference type="ChEBI" id="CHEBI:29961"/>
        <dbReference type="ChEBI" id="CHEBI:57844"/>
        <dbReference type="ChEBI" id="CHEBI:57856"/>
        <dbReference type="ChEBI" id="CHEBI:59789"/>
        <dbReference type="ChEBI" id="CHEBI:64428"/>
        <dbReference type="ChEBI" id="CHEBI:73599"/>
        <dbReference type="EC" id="2.8.4.4"/>
    </reaction>
</comment>
<dbReference type="NCBIfam" id="TIGR00089">
    <property type="entry name" value="MiaB/RimO family radical SAM methylthiotransferase"/>
    <property type="match status" value="1"/>
</dbReference>
<keyword evidence="12" id="KW-0687">Ribonucleoprotein</keyword>
<dbReference type="GO" id="GO:0005829">
    <property type="term" value="C:cytosol"/>
    <property type="evidence" value="ECO:0007669"/>
    <property type="project" value="TreeGrafter"/>
</dbReference>
<evidence type="ECO:0000256" key="3">
    <source>
        <dbReference type="ARBA" id="ARBA00022679"/>
    </source>
</evidence>
<dbReference type="GO" id="GO:0035599">
    <property type="term" value="F:aspartic acid methylthiotransferase activity"/>
    <property type="evidence" value="ECO:0007669"/>
    <property type="project" value="TreeGrafter"/>
</dbReference>
<comment type="cofactor">
    <cofactor evidence="8">
        <name>[4Fe-4S] cluster</name>
        <dbReference type="ChEBI" id="CHEBI:49883"/>
    </cofactor>
    <text evidence="8">Binds 2 [4Fe-4S] clusters. One cluster is coordinated with 3 cysteines and an exchangeable S-adenosyl-L-methionine.</text>
</comment>
<reference evidence="12 13" key="1">
    <citation type="submission" date="2017-09" db="EMBL/GenBank/DDBJ databases">
        <title>Depth-based differentiation of microbial function through sediment-hosted aquifers and enrichment of novel symbionts in the deep terrestrial subsurface.</title>
        <authorList>
            <person name="Probst A.J."/>
            <person name="Ladd B."/>
            <person name="Jarett J.K."/>
            <person name="Geller-Mcgrath D.E."/>
            <person name="Sieber C.M."/>
            <person name="Emerson J.B."/>
            <person name="Anantharaman K."/>
            <person name="Thomas B.C."/>
            <person name="Malmstrom R."/>
            <person name="Stieglmeier M."/>
            <person name="Klingl A."/>
            <person name="Woyke T."/>
            <person name="Ryan C.M."/>
            <person name="Banfield J.F."/>
        </authorList>
    </citation>
    <scope>NUCLEOTIDE SEQUENCE [LARGE SCALE GENOMIC DNA]</scope>
    <source>
        <strain evidence="12">CG12_big_fil_rev_8_21_14_0_65_43_15</strain>
    </source>
</reference>
<accession>A0A2J0LJC0</accession>
<feature type="domain" description="TRAM" evidence="9">
    <location>
        <begin position="351"/>
        <end position="417"/>
    </location>
</feature>
<keyword evidence="12" id="KW-0689">Ribosomal protein</keyword>
<dbReference type="GO" id="GO:0103039">
    <property type="term" value="F:protein methylthiotransferase activity"/>
    <property type="evidence" value="ECO:0007669"/>
    <property type="project" value="UniProtKB-EC"/>
</dbReference>
<comment type="subcellular location">
    <subcellularLocation>
        <location evidence="8">Cytoplasm</location>
    </subcellularLocation>
</comment>
<dbReference type="InterPro" id="IPR005840">
    <property type="entry name" value="Ribosomal_uS12_MeSTrfase_RimO"/>
</dbReference>
<comment type="caution">
    <text evidence="12">The sequence shown here is derived from an EMBL/GenBank/DDBJ whole genome shotgun (WGS) entry which is preliminary data.</text>
</comment>
<evidence type="ECO:0000256" key="2">
    <source>
        <dbReference type="ARBA" id="ARBA00022490"/>
    </source>
</evidence>
<keyword evidence="6 8" id="KW-0408">Iron</keyword>
<name>A0A2J0LJC0_9BACT</name>
<keyword evidence="5 8" id="KW-0479">Metal-binding</keyword>
<dbReference type="Proteomes" id="UP000231267">
    <property type="component" value="Unassembled WGS sequence"/>
</dbReference>
<evidence type="ECO:0000259" key="10">
    <source>
        <dbReference type="PROSITE" id="PS51449"/>
    </source>
</evidence>
<dbReference type="InterPro" id="IPR058240">
    <property type="entry name" value="rSAM_sf"/>
</dbReference>
<dbReference type="InterPro" id="IPR005839">
    <property type="entry name" value="Methylthiotransferase"/>
</dbReference>
<feature type="binding site" evidence="8">
    <location>
        <position position="11"/>
    </location>
    <ligand>
        <name>[4Fe-4S] cluster</name>
        <dbReference type="ChEBI" id="CHEBI:49883"/>
        <label>1</label>
    </ligand>
</feature>
<keyword evidence="7 8" id="KW-0411">Iron-sulfur</keyword>
<dbReference type="InterPro" id="IPR013848">
    <property type="entry name" value="Methylthiotransferase_N"/>
</dbReference>
<dbReference type="InterPro" id="IPR038135">
    <property type="entry name" value="Methylthiotransferase_N_sf"/>
</dbReference>
<organism evidence="12 13">
    <name type="scientific">Candidatus Taenaricola geysiri</name>
    <dbReference type="NCBI Taxonomy" id="1974752"/>
    <lineage>
        <taxon>Bacteria</taxon>
        <taxon>Pseudomonadati</taxon>
        <taxon>Candidatus Omnitrophota</taxon>
        <taxon>Candidatus Taenaricola</taxon>
    </lineage>
</organism>
<keyword evidence="3 8" id="KW-0808">Transferase</keyword>
<dbReference type="SMART" id="SM00729">
    <property type="entry name" value="Elp3"/>
    <property type="match status" value="1"/>
</dbReference>
<dbReference type="Gene3D" id="3.80.30.20">
    <property type="entry name" value="tm_1862 like domain"/>
    <property type="match status" value="1"/>
</dbReference>
<dbReference type="SFLD" id="SFLDG01082">
    <property type="entry name" value="B12-binding_domain_containing"/>
    <property type="match status" value="1"/>
</dbReference>
<gene>
    <name evidence="8" type="primary">rimO</name>
    <name evidence="12" type="ORF">COW11_00620</name>
</gene>
<dbReference type="PANTHER" id="PTHR43837:SF1">
    <property type="entry name" value="RIBOSOMAL PROTEIN US12 METHYLTHIOTRANSFERASE RIMO"/>
    <property type="match status" value="1"/>
</dbReference>
<feature type="binding site" evidence="8">
    <location>
        <position position="135"/>
    </location>
    <ligand>
        <name>[4Fe-4S] cluster</name>
        <dbReference type="ChEBI" id="CHEBI:49883"/>
        <label>2</label>
        <note>4Fe-4S-S-AdoMet</note>
    </ligand>
</feature>
<evidence type="ECO:0000256" key="8">
    <source>
        <dbReference type="HAMAP-Rule" id="MF_01865"/>
    </source>
</evidence>
<sequence>MKTVAMLSLGCPKNLVDSEGILADFVKKGYKVIDEAVKADVAIVNTCAFIEDAKRESINTILDLIELKKQGRIKKIIVAGCLPERYKKVLRKEMAEIDIFSGVRKFSKSDPDDRLLITPSHYAYIKISEGCDNRCSYCVISKIRGPYKSRGMQAILKEINDIRERSNGKLKEINLISQDLTYYGMDLYGKLSLASLLRRINKDIKWVRLLYAHPAHFNDELIDIIKNSAHICKYVDLPVQHISDKLLKSMGRKITKKQILDLITKLRKNIPDIAIRSSLIVGLPGETEKEFKELLGFIKDIKFERLGIFTYSREEDTPAYSFKGQVSDKEKRLRLDEAMKLQQDVARNVNARFFGKTLEVLIEEKQEDGVYLGRTYADAPEVDGQVYVKTTKTIKPGNFVDVMITDTLEYDLVGEIA</sequence>
<keyword evidence="4 8" id="KW-0949">S-adenosyl-L-methionine</keyword>
<dbReference type="SFLD" id="SFLDG01061">
    <property type="entry name" value="methylthiotransferase"/>
    <property type="match status" value="1"/>
</dbReference>
<comment type="similarity">
    <text evidence="8">Belongs to the methylthiotransferase family. RimO subfamily.</text>
</comment>
<dbReference type="GO" id="GO:0051539">
    <property type="term" value="F:4 iron, 4 sulfur cluster binding"/>
    <property type="evidence" value="ECO:0007669"/>
    <property type="project" value="UniProtKB-UniRule"/>
</dbReference>
<evidence type="ECO:0000259" key="11">
    <source>
        <dbReference type="PROSITE" id="PS51918"/>
    </source>
</evidence>
<evidence type="ECO:0000256" key="4">
    <source>
        <dbReference type="ARBA" id="ARBA00022691"/>
    </source>
</evidence>
<protein>
    <recommendedName>
        <fullName evidence="8">Ribosomal protein uS12 methylthiotransferase RimO</fullName>
        <shortName evidence="8">uS12 MTTase</shortName>
        <shortName evidence="8">uS12 methylthiotransferase</shortName>
        <ecNumber evidence="8">2.8.4.4</ecNumber>
    </recommendedName>
    <alternativeName>
        <fullName evidence="8">Ribosomal protein uS12 (aspartate-C(3))-methylthiotransferase</fullName>
    </alternativeName>
    <alternativeName>
        <fullName evidence="8">Ribosome maturation factor RimO</fullName>
    </alternativeName>
</protein>
<dbReference type="CDD" id="cd01335">
    <property type="entry name" value="Radical_SAM"/>
    <property type="match status" value="1"/>
</dbReference>
<dbReference type="GO" id="GO:0005840">
    <property type="term" value="C:ribosome"/>
    <property type="evidence" value="ECO:0007669"/>
    <property type="project" value="UniProtKB-KW"/>
</dbReference>
<dbReference type="InterPro" id="IPR020612">
    <property type="entry name" value="Methylthiotransferase_CS"/>
</dbReference>
<evidence type="ECO:0000256" key="1">
    <source>
        <dbReference type="ARBA" id="ARBA00022485"/>
    </source>
</evidence>
<feature type="binding site" evidence="8">
    <location>
        <position position="47"/>
    </location>
    <ligand>
        <name>[4Fe-4S] cluster</name>
        <dbReference type="ChEBI" id="CHEBI:49883"/>
        <label>1</label>
    </ligand>
</feature>
<dbReference type="Gene3D" id="2.40.50.140">
    <property type="entry name" value="Nucleic acid-binding proteins"/>
    <property type="match status" value="1"/>
</dbReference>
<dbReference type="SUPFAM" id="SSF102114">
    <property type="entry name" value="Radical SAM enzymes"/>
    <property type="match status" value="1"/>
</dbReference>
<dbReference type="InterPro" id="IPR007197">
    <property type="entry name" value="rSAM"/>
</dbReference>
<evidence type="ECO:0000256" key="5">
    <source>
        <dbReference type="ARBA" id="ARBA00022723"/>
    </source>
</evidence>
<dbReference type="PROSITE" id="PS51449">
    <property type="entry name" value="MTTASE_N"/>
    <property type="match status" value="1"/>
</dbReference>
<dbReference type="Pfam" id="PF00919">
    <property type="entry name" value="UPF0004"/>
    <property type="match status" value="1"/>
</dbReference>
<proteinExistence type="inferred from homology"/>
<dbReference type="PANTHER" id="PTHR43837">
    <property type="entry name" value="RIBOSOMAL PROTEIN S12 METHYLTHIOTRANSFERASE RIMO"/>
    <property type="match status" value="1"/>
</dbReference>
<keyword evidence="1 8" id="KW-0004">4Fe-4S</keyword>
<dbReference type="SFLD" id="SFLDF00274">
    <property type="entry name" value="ribosomal_protein_S12_methylth"/>
    <property type="match status" value="1"/>
</dbReference>
<dbReference type="EMBL" id="PFGP01000015">
    <property type="protein sequence ID" value="PIW66954.1"/>
    <property type="molecule type" value="Genomic_DNA"/>
</dbReference>
<dbReference type="Pfam" id="PF18693">
    <property type="entry name" value="TRAM_2"/>
    <property type="match status" value="1"/>
</dbReference>
<feature type="binding site" evidence="8">
    <location>
        <position position="81"/>
    </location>
    <ligand>
        <name>[4Fe-4S] cluster</name>
        <dbReference type="ChEBI" id="CHEBI:49883"/>
        <label>1</label>
    </ligand>
</feature>
<dbReference type="InterPro" id="IPR002792">
    <property type="entry name" value="TRAM_dom"/>
</dbReference>
<dbReference type="HAMAP" id="MF_01865">
    <property type="entry name" value="MTTase_RimO"/>
    <property type="match status" value="1"/>
</dbReference>
<feature type="domain" description="Radical SAM core" evidence="11">
    <location>
        <begin position="117"/>
        <end position="348"/>
    </location>
</feature>
<feature type="binding site" evidence="8">
    <location>
        <position position="131"/>
    </location>
    <ligand>
        <name>[4Fe-4S] cluster</name>
        <dbReference type="ChEBI" id="CHEBI:49883"/>
        <label>2</label>
        <note>4Fe-4S-S-AdoMet</note>
    </ligand>
</feature>
<dbReference type="FunFam" id="2.40.50.140:FF:000210">
    <property type="entry name" value="Ribosomal protein S12 methylthiotransferase RimO"/>
    <property type="match status" value="1"/>
</dbReference>
<dbReference type="InterPro" id="IPR006638">
    <property type="entry name" value="Elp3/MiaA/NifB-like_rSAM"/>
</dbReference>
<dbReference type="GO" id="GO:0046872">
    <property type="term" value="F:metal ion binding"/>
    <property type="evidence" value="ECO:0007669"/>
    <property type="project" value="UniProtKB-KW"/>
</dbReference>
<keyword evidence="2 8" id="KW-0963">Cytoplasm</keyword>
<evidence type="ECO:0000259" key="9">
    <source>
        <dbReference type="PROSITE" id="PS50926"/>
    </source>
</evidence>
<feature type="domain" description="MTTase N-terminal" evidence="10">
    <location>
        <begin position="2"/>
        <end position="127"/>
    </location>
</feature>
<dbReference type="FunFam" id="3.80.30.20:FF:000001">
    <property type="entry name" value="tRNA-2-methylthio-N(6)-dimethylallyladenosine synthase 2"/>
    <property type="match status" value="1"/>
</dbReference>
<dbReference type="PROSITE" id="PS50926">
    <property type="entry name" value="TRAM"/>
    <property type="match status" value="1"/>
</dbReference>
<dbReference type="Gene3D" id="3.40.50.12160">
    <property type="entry name" value="Methylthiotransferase, N-terminal domain"/>
    <property type="match status" value="1"/>
</dbReference>
<evidence type="ECO:0000313" key="13">
    <source>
        <dbReference type="Proteomes" id="UP000231267"/>
    </source>
</evidence>
<dbReference type="PROSITE" id="PS01278">
    <property type="entry name" value="MTTASE_RADICAL"/>
    <property type="match status" value="1"/>
</dbReference>
<evidence type="ECO:0000313" key="12">
    <source>
        <dbReference type="EMBL" id="PIW66954.1"/>
    </source>
</evidence>